<dbReference type="Proteomes" id="UP001056374">
    <property type="component" value="Chromosome"/>
</dbReference>
<feature type="region of interest" description="Disordered" evidence="1">
    <location>
        <begin position="146"/>
        <end position="194"/>
    </location>
</feature>
<dbReference type="EMBL" id="CP099468">
    <property type="protein sequence ID" value="USQ84202.1"/>
    <property type="molecule type" value="Genomic_DNA"/>
</dbReference>
<gene>
    <name evidence="2" type="ORF">NFX46_10590</name>
</gene>
<reference evidence="2" key="1">
    <citation type="submission" date="2022-06" db="EMBL/GenBank/DDBJ databases">
        <title>Complete genome sequence of soil microorganisms Streptomyces sp. Qhu-M197 isolated from Alpine meadows habitats on the Tibetan Plateau.</title>
        <authorList>
            <person name="Zhang B."/>
            <person name="Xiang X."/>
            <person name="Fan J."/>
        </authorList>
    </citation>
    <scope>NUCLEOTIDE SEQUENCE</scope>
    <source>
        <strain evidence="2">Qhu-M197</strain>
    </source>
</reference>
<evidence type="ECO:0000313" key="2">
    <source>
        <dbReference type="EMBL" id="USQ84202.1"/>
    </source>
</evidence>
<accession>A0ABY4Z575</accession>
<proteinExistence type="predicted"/>
<evidence type="ECO:0000256" key="1">
    <source>
        <dbReference type="SAM" id="MobiDB-lite"/>
    </source>
</evidence>
<protein>
    <submittedName>
        <fullName evidence="2">Uncharacterized protein</fullName>
    </submittedName>
</protein>
<feature type="region of interest" description="Disordered" evidence="1">
    <location>
        <begin position="209"/>
        <end position="231"/>
    </location>
</feature>
<dbReference type="RefSeq" id="WP_252548158.1">
    <property type="nucleotide sequence ID" value="NZ_CP099468.1"/>
</dbReference>
<organism evidence="2 3">
    <name type="scientific">Streptomyces phaeoluteigriseus</name>
    <dbReference type="NCBI Taxonomy" id="114686"/>
    <lineage>
        <taxon>Bacteria</taxon>
        <taxon>Bacillati</taxon>
        <taxon>Actinomycetota</taxon>
        <taxon>Actinomycetes</taxon>
        <taxon>Kitasatosporales</taxon>
        <taxon>Streptomycetaceae</taxon>
        <taxon>Streptomyces</taxon>
        <taxon>Streptomyces aurantiacus group</taxon>
    </lineage>
</organism>
<sequence>MTRPPTAAQRRVIDTADPVTGRLRGTESQLAALVERGLAFRHPRAPHDHFLTPAGHRIREAEPEAGPAAAVDAPRAPTGVFTARVGGEEQPPDGGPSRMREVRSAWQGLLELRRMTNPDGAVDRPCGWERTHLVQAAALALEAAGHRPAGPDAGGPDAGGPDAGGPDAGGPASDGYRVRATPQPDAVAVRGPDDGTLGACAMTLEKAGWQAGEHTDPRSRTRYLLASPRRV</sequence>
<feature type="compositionally biased region" description="Gly residues" evidence="1">
    <location>
        <begin position="152"/>
        <end position="168"/>
    </location>
</feature>
<evidence type="ECO:0000313" key="3">
    <source>
        <dbReference type="Proteomes" id="UP001056374"/>
    </source>
</evidence>
<keyword evidence="3" id="KW-1185">Reference proteome</keyword>
<name>A0ABY4Z575_9ACTN</name>